<dbReference type="Proteomes" id="UP000053558">
    <property type="component" value="Unassembled WGS sequence"/>
</dbReference>
<sequence length="271" mass="31253">MDCCVELRDDFALVQPAKRKTDIDPPPSIPRPHIKWLSTVTKLDITTLERLWALLKRSVWSMPRSVERHQDLATLFEETGWAVKIPLVNIYPPGRVCDGNDCQKDSEMRTQTIGEAVAFTMDFGIQFAKVVNMKMVKTVFSIPGARKPEFWIYDTACEAKQQAMSDPWWDDVAMVVDVWHLLNKHKATHDFCQRYCNPAAFPELHKENGKGWWFNTSIAEQVNLWLGSYHLIELRGQTDVTQSLQSIGDLLYLHQSLLFSYTRDLILLLNV</sequence>
<dbReference type="EMBL" id="JH711643">
    <property type="protein sequence ID" value="EIW73835.1"/>
    <property type="molecule type" value="Genomic_DNA"/>
</dbReference>
<accession>R7SD98</accession>
<dbReference type="AlphaFoldDB" id="R7SD98"/>
<dbReference type="RefSeq" id="XP_007775989.1">
    <property type="nucleotide sequence ID" value="XM_007777799.1"/>
</dbReference>
<proteinExistence type="predicted"/>
<dbReference type="GeneID" id="19202413"/>
<protein>
    <submittedName>
        <fullName evidence="1">Uncharacterized protein</fullName>
    </submittedName>
</protein>
<evidence type="ECO:0000313" key="1">
    <source>
        <dbReference type="EMBL" id="EIW73835.1"/>
    </source>
</evidence>
<dbReference type="OrthoDB" id="2501483at2759"/>
<gene>
    <name evidence="1" type="ORF">CONPUDRAFT_147999</name>
</gene>
<name>R7SD98_CONPW</name>
<reference evidence="2" key="1">
    <citation type="journal article" date="2012" name="Science">
        <title>The Paleozoic origin of enzymatic lignin decomposition reconstructed from 31 fungal genomes.</title>
        <authorList>
            <person name="Floudas D."/>
            <person name="Binder M."/>
            <person name="Riley R."/>
            <person name="Barry K."/>
            <person name="Blanchette R.A."/>
            <person name="Henrissat B."/>
            <person name="Martinez A.T."/>
            <person name="Otillar R."/>
            <person name="Spatafora J.W."/>
            <person name="Yadav J.S."/>
            <person name="Aerts A."/>
            <person name="Benoit I."/>
            <person name="Boyd A."/>
            <person name="Carlson A."/>
            <person name="Copeland A."/>
            <person name="Coutinho P.M."/>
            <person name="de Vries R.P."/>
            <person name="Ferreira P."/>
            <person name="Findley K."/>
            <person name="Foster B."/>
            <person name="Gaskell J."/>
            <person name="Glotzer D."/>
            <person name="Gorecki P."/>
            <person name="Heitman J."/>
            <person name="Hesse C."/>
            <person name="Hori C."/>
            <person name="Igarashi K."/>
            <person name="Jurgens J.A."/>
            <person name="Kallen N."/>
            <person name="Kersten P."/>
            <person name="Kohler A."/>
            <person name="Kuees U."/>
            <person name="Kumar T.K.A."/>
            <person name="Kuo A."/>
            <person name="LaButti K."/>
            <person name="Larrondo L.F."/>
            <person name="Lindquist E."/>
            <person name="Ling A."/>
            <person name="Lombard V."/>
            <person name="Lucas S."/>
            <person name="Lundell T."/>
            <person name="Martin R."/>
            <person name="McLaughlin D.J."/>
            <person name="Morgenstern I."/>
            <person name="Morin E."/>
            <person name="Murat C."/>
            <person name="Nagy L.G."/>
            <person name="Nolan M."/>
            <person name="Ohm R.A."/>
            <person name="Patyshakuliyeva A."/>
            <person name="Rokas A."/>
            <person name="Ruiz-Duenas F.J."/>
            <person name="Sabat G."/>
            <person name="Salamov A."/>
            <person name="Samejima M."/>
            <person name="Schmutz J."/>
            <person name="Slot J.C."/>
            <person name="St John F."/>
            <person name="Stenlid J."/>
            <person name="Sun H."/>
            <person name="Sun S."/>
            <person name="Syed K."/>
            <person name="Tsang A."/>
            <person name="Wiebenga A."/>
            <person name="Young D."/>
            <person name="Pisabarro A."/>
            <person name="Eastwood D.C."/>
            <person name="Martin F."/>
            <person name="Cullen D."/>
            <person name="Grigoriev I.V."/>
            <person name="Hibbett D.S."/>
        </authorList>
    </citation>
    <scope>NUCLEOTIDE SEQUENCE [LARGE SCALE GENOMIC DNA]</scope>
    <source>
        <strain evidence="2">RWD-64-598 SS2</strain>
    </source>
</reference>
<dbReference type="KEGG" id="cput:CONPUDRAFT_147999"/>
<organism evidence="1 2">
    <name type="scientific">Coniophora puteana (strain RWD-64-598)</name>
    <name type="common">Brown rot fungus</name>
    <dbReference type="NCBI Taxonomy" id="741705"/>
    <lineage>
        <taxon>Eukaryota</taxon>
        <taxon>Fungi</taxon>
        <taxon>Dikarya</taxon>
        <taxon>Basidiomycota</taxon>
        <taxon>Agaricomycotina</taxon>
        <taxon>Agaricomycetes</taxon>
        <taxon>Agaricomycetidae</taxon>
        <taxon>Boletales</taxon>
        <taxon>Coniophorineae</taxon>
        <taxon>Coniophoraceae</taxon>
        <taxon>Coniophora</taxon>
    </lineage>
</organism>
<keyword evidence="2" id="KW-1185">Reference proteome</keyword>
<evidence type="ECO:0000313" key="2">
    <source>
        <dbReference type="Proteomes" id="UP000053558"/>
    </source>
</evidence>